<dbReference type="Proteomes" id="UP001142489">
    <property type="component" value="Unassembled WGS sequence"/>
</dbReference>
<proteinExistence type="predicted"/>
<name>A0A9Q1B3Y3_9SAUR</name>
<keyword evidence="2" id="KW-1185">Reference proteome</keyword>
<dbReference type="EMBL" id="JAPFRF010000005">
    <property type="protein sequence ID" value="KAJ7332518.1"/>
    <property type="molecule type" value="Genomic_DNA"/>
</dbReference>
<reference evidence="1" key="1">
    <citation type="journal article" date="2023" name="DNA Res.">
        <title>Chromosome-level genome assembly of Phrynocephalus forsythii using third-generation DNA sequencing and Hi-C analysis.</title>
        <authorList>
            <person name="Qi Y."/>
            <person name="Zhao W."/>
            <person name="Zhao Y."/>
            <person name="Niu C."/>
            <person name="Cao S."/>
            <person name="Zhang Y."/>
        </authorList>
    </citation>
    <scope>NUCLEOTIDE SEQUENCE</scope>
    <source>
        <tissue evidence="1">Muscle</tissue>
    </source>
</reference>
<dbReference type="OrthoDB" id="9045388at2759"/>
<comment type="caution">
    <text evidence="1">The sequence shown here is derived from an EMBL/GenBank/DDBJ whole genome shotgun (WGS) entry which is preliminary data.</text>
</comment>
<organism evidence="1 2">
    <name type="scientific">Phrynocephalus forsythii</name>
    <dbReference type="NCBI Taxonomy" id="171643"/>
    <lineage>
        <taxon>Eukaryota</taxon>
        <taxon>Metazoa</taxon>
        <taxon>Chordata</taxon>
        <taxon>Craniata</taxon>
        <taxon>Vertebrata</taxon>
        <taxon>Euteleostomi</taxon>
        <taxon>Lepidosauria</taxon>
        <taxon>Squamata</taxon>
        <taxon>Bifurcata</taxon>
        <taxon>Unidentata</taxon>
        <taxon>Episquamata</taxon>
        <taxon>Toxicofera</taxon>
        <taxon>Iguania</taxon>
        <taxon>Acrodonta</taxon>
        <taxon>Agamidae</taxon>
        <taxon>Agaminae</taxon>
        <taxon>Phrynocephalus</taxon>
    </lineage>
</organism>
<evidence type="ECO:0000313" key="1">
    <source>
        <dbReference type="EMBL" id="KAJ7332518.1"/>
    </source>
</evidence>
<dbReference type="AlphaFoldDB" id="A0A9Q1B3Y3"/>
<gene>
    <name evidence="1" type="ORF">JRQ81_014698</name>
</gene>
<evidence type="ECO:0000313" key="2">
    <source>
        <dbReference type="Proteomes" id="UP001142489"/>
    </source>
</evidence>
<accession>A0A9Q1B3Y3</accession>
<protein>
    <submittedName>
        <fullName evidence="1">Uncharacterized protein</fullName>
    </submittedName>
</protein>
<sequence>MQKMDLKEFCYTPRSVVPGLPRLGCELHSELILPKEINNADANQRCLKEPEVCREGGFFVSKKSAVLNEKSHRTTISNNLKESSMKNLTDADKSSALFSEPLKVNFELGNEVWDDYDDGSLIYASTLIADTEKTKHSESSHLGSLNTCLQSSGVLPTNLGSTKCILQNTQSKPGGTNLKSFPIFKEQSDVPLWNSNSPLLTCPENVKSLAEYGHKNIISFQEKKYAPEELKGTQRAAPSETVLWSSQVTRKEDFFICNKRITKEGDLRYQLPDDDIKPFLGIFDGIF</sequence>